<dbReference type="GO" id="GO:0004252">
    <property type="term" value="F:serine-type endopeptidase activity"/>
    <property type="evidence" value="ECO:0007669"/>
    <property type="project" value="InterPro"/>
</dbReference>
<dbReference type="PROSITE" id="PS00138">
    <property type="entry name" value="SUBTILASE_SER"/>
    <property type="match status" value="1"/>
</dbReference>
<dbReference type="PRINTS" id="PR00723">
    <property type="entry name" value="SUBTILISIN"/>
</dbReference>
<feature type="compositionally biased region" description="Polar residues" evidence="7">
    <location>
        <begin position="43"/>
        <end position="53"/>
    </location>
</feature>
<dbReference type="SUPFAM" id="SSF52743">
    <property type="entry name" value="Subtilisin-like"/>
    <property type="match status" value="1"/>
</dbReference>
<comment type="caution">
    <text evidence="6">Lacks conserved residue(s) required for the propagation of feature annotation.</text>
</comment>
<reference evidence="11 12" key="1">
    <citation type="journal article" date="2020" name="IScience">
        <title>Genome Sequencing of the Endangered Kingdonia uniflora (Circaeasteraceae, Ranunculales) Reveals Potential Mechanisms of Evolutionary Specialization.</title>
        <authorList>
            <person name="Sun Y."/>
            <person name="Deng T."/>
            <person name="Zhang A."/>
            <person name="Moore M.J."/>
            <person name="Landis J.B."/>
            <person name="Lin N."/>
            <person name="Zhang H."/>
            <person name="Zhang X."/>
            <person name="Huang J."/>
            <person name="Zhang X."/>
            <person name="Sun H."/>
            <person name="Wang H."/>
        </authorList>
    </citation>
    <scope>NUCLEOTIDE SEQUENCE [LARGE SCALE GENOMIC DNA]</scope>
    <source>
        <strain evidence="11">TB1705</strain>
        <tissue evidence="11">Leaf</tissue>
    </source>
</reference>
<evidence type="ECO:0000256" key="5">
    <source>
        <dbReference type="ARBA" id="ARBA00022825"/>
    </source>
</evidence>
<dbReference type="Pfam" id="PF02225">
    <property type="entry name" value="PA"/>
    <property type="match status" value="1"/>
</dbReference>
<comment type="caution">
    <text evidence="11">The sequence shown here is derived from an EMBL/GenBank/DDBJ whole genome shotgun (WGS) entry which is preliminary data.</text>
</comment>
<feature type="region of interest" description="Disordered" evidence="7">
    <location>
        <begin position="43"/>
        <end position="62"/>
    </location>
</feature>
<evidence type="ECO:0000256" key="4">
    <source>
        <dbReference type="ARBA" id="ARBA00022801"/>
    </source>
</evidence>
<evidence type="ECO:0008006" key="13">
    <source>
        <dbReference type="Google" id="ProtNLM"/>
    </source>
</evidence>
<evidence type="ECO:0000259" key="8">
    <source>
        <dbReference type="Pfam" id="PF00082"/>
    </source>
</evidence>
<dbReference type="CDD" id="cd02120">
    <property type="entry name" value="PA_subtilisin_like"/>
    <property type="match status" value="1"/>
</dbReference>
<keyword evidence="2" id="KW-0645">Protease</keyword>
<accession>A0A7J7P8N9</accession>
<evidence type="ECO:0000259" key="9">
    <source>
        <dbReference type="Pfam" id="PF02225"/>
    </source>
</evidence>
<dbReference type="InterPro" id="IPR041469">
    <property type="entry name" value="Subtilisin-like_FN3"/>
</dbReference>
<dbReference type="Gene3D" id="2.60.40.2310">
    <property type="match status" value="1"/>
</dbReference>
<dbReference type="Gene3D" id="3.40.50.200">
    <property type="entry name" value="Peptidase S8/S53 domain"/>
    <property type="match status" value="1"/>
</dbReference>
<dbReference type="Pfam" id="PF17766">
    <property type="entry name" value="fn3_6"/>
    <property type="match status" value="1"/>
</dbReference>
<gene>
    <name evidence="11" type="ORF">GIB67_003319</name>
</gene>
<keyword evidence="4" id="KW-0378">Hydrolase</keyword>
<dbReference type="EMBL" id="JACGCM010000140">
    <property type="protein sequence ID" value="KAF6175831.1"/>
    <property type="molecule type" value="Genomic_DNA"/>
</dbReference>
<feature type="domain" description="PA" evidence="9">
    <location>
        <begin position="242"/>
        <end position="310"/>
    </location>
</feature>
<dbReference type="InterPro" id="IPR003137">
    <property type="entry name" value="PA_domain"/>
</dbReference>
<keyword evidence="12" id="KW-1185">Reference proteome</keyword>
<dbReference type="CDD" id="cd04852">
    <property type="entry name" value="Peptidases_S8_3"/>
    <property type="match status" value="1"/>
</dbReference>
<dbReference type="InterPro" id="IPR045051">
    <property type="entry name" value="SBT"/>
</dbReference>
<dbReference type="FunFam" id="3.40.50.200:FF:000006">
    <property type="entry name" value="Subtilisin-like protease SBT1.5"/>
    <property type="match status" value="1"/>
</dbReference>
<evidence type="ECO:0000256" key="7">
    <source>
        <dbReference type="SAM" id="MobiDB-lite"/>
    </source>
</evidence>
<sequence length="661" mass="70786">MGPIPTKWKGFCQNNTKEGVTCNRKLIGARYFNKGYSSMLTDLHNQSTPSSSPRDTEGHGTHTLSTAAGRFISSANAYGFGNGTAKGGSPGARVAAYKVCWPPVDDGVGCCDADILAAFDAAIHDGVNILSVSISGSTSDYWSDATAIGAFHAVKNGIVVVCSGGNDGPEEGTVSNVAPWIITVGANTIDREFPSYVELGNKKRLKGQSLSPKGLPAKKLYPLAWAGDIKAAHASQGDALSCIDGTLDPKKAKGKIIACLDGDIPRVEKGKSVADAGGVGMIIANDNTYGNEVAADAHVLPTSHIPASDAPTLFSYINSTKSPKAYITRAITQLDTKPAPVMASFSSRGPNPVSPEILKPDITAPGVNILAAYSQAALPTDMASDKRRVLFNFVSGTSMSSPHVAGIAGLLKTLHPEWSPSVIKSAIMTTARTRDNMNKRMRDWTAEDATPFGYGAGHIRLLHAMDPGLVYDLAMHDYLNFLCAHEYNQTMFRVFIKKPYLCPESFNILDFNYPSITVPDLVGSVSILRTVKNIGPPGTYTARIQEPIGVFVSVEPKILKFERTGEKKNFRITLEARKAEASTHFVFGRLIWSDGVHRVRSPIVVRVGEAKTYDSGGMGGLQPSPPKNAASVVRDGRATTTLASLKYWLKPSRKPVKTTRK</sequence>
<dbReference type="InterPro" id="IPR034197">
    <property type="entry name" value="Peptidases_S8_3"/>
</dbReference>
<evidence type="ECO:0000256" key="6">
    <source>
        <dbReference type="PROSITE-ProRule" id="PRU01240"/>
    </source>
</evidence>
<dbReference type="Pfam" id="PF00082">
    <property type="entry name" value="Peptidase_S8"/>
    <property type="match status" value="1"/>
</dbReference>
<dbReference type="GO" id="GO:0006508">
    <property type="term" value="P:proteolysis"/>
    <property type="evidence" value="ECO:0007669"/>
    <property type="project" value="UniProtKB-KW"/>
</dbReference>
<evidence type="ECO:0000259" key="10">
    <source>
        <dbReference type="Pfam" id="PF17766"/>
    </source>
</evidence>
<evidence type="ECO:0000256" key="3">
    <source>
        <dbReference type="ARBA" id="ARBA00022729"/>
    </source>
</evidence>
<evidence type="ECO:0000313" key="11">
    <source>
        <dbReference type="EMBL" id="KAF6175831.1"/>
    </source>
</evidence>
<dbReference type="InterPro" id="IPR015500">
    <property type="entry name" value="Peptidase_S8_subtilisin-rel"/>
</dbReference>
<dbReference type="Proteomes" id="UP000541444">
    <property type="component" value="Unassembled WGS sequence"/>
</dbReference>
<evidence type="ECO:0000313" key="12">
    <source>
        <dbReference type="Proteomes" id="UP000541444"/>
    </source>
</evidence>
<protein>
    <recommendedName>
        <fullName evidence="13">Subtilisin-like protease</fullName>
    </recommendedName>
</protein>
<dbReference type="AlphaFoldDB" id="A0A7J7P8N9"/>
<proteinExistence type="inferred from homology"/>
<evidence type="ECO:0000256" key="2">
    <source>
        <dbReference type="ARBA" id="ARBA00022670"/>
    </source>
</evidence>
<keyword evidence="5" id="KW-0720">Serine protease</keyword>
<dbReference type="InterPro" id="IPR000209">
    <property type="entry name" value="Peptidase_S8/S53_dom"/>
</dbReference>
<dbReference type="InterPro" id="IPR023828">
    <property type="entry name" value="Peptidase_S8_Ser-AS"/>
</dbReference>
<dbReference type="PANTHER" id="PTHR10795">
    <property type="entry name" value="PROPROTEIN CONVERTASE SUBTILISIN/KEXIN"/>
    <property type="match status" value="1"/>
</dbReference>
<dbReference type="PROSITE" id="PS51892">
    <property type="entry name" value="SUBTILASE"/>
    <property type="match status" value="1"/>
</dbReference>
<organism evidence="11 12">
    <name type="scientific">Kingdonia uniflora</name>
    <dbReference type="NCBI Taxonomy" id="39325"/>
    <lineage>
        <taxon>Eukaryota</taxon>
        <taxon>Viridiplantae</taxon>
        <taxon>Streptophyta</taxon>
        <taxon>Embryophyta</taxon>
        <taxon>Tracheophyta</taxon>
        <taxon>Spermatophyta</taxon>
        <taxon>Magnoliopsida</taxon>
        <taxon>Ranunculales</taxon>
        <taxon>Circaeasteraceae</taxon>
        <taxon>Kingdonia</taxon>
    </lineage>
</organism>
<comment type="similarity">
    <text evidence="1 6">Belongs to the peptidase S8 family.</text>
</comment>
<feature type="domain" description="Peptidase S8/S53" evidence="8">
    <location>
        <begin position="43"/>
        <end position="442"/>
    </location>
</feature>
<dbReference type="FunFam" id="2.60.40.2310:FF:000002">
    <property type="entry name" value="p69E protein-like"/>
    <property type="match status" value="1"/>
</dbReference>
<dbReference type="InterPro" id="IPR036852">
    <property type="entry name" value="Peptidase_S8/S53_dom_sf"/>
</dbReference>
<keyword evidence="3" id="KW-0732">Signal</keyword>
<feature type="domain" description="Subtilisin-like protease fibronectin type-III" evidence="10">
    <location>
        <begin position="510"/>
        <end position="605"/>
    </location>
</feature>
<name>A0A7J7P8N9_9MAGN</name>
<dbReference type="OrthoDB" id="206201at2759"/>
<evidence type="ECO:0000256" key="1">
    <source>
        <dbReference type="ARBA" id="ARBA00011073"/>
    </source>
</evidence>
<dbReference type="Gene3D" id="3.50.30.30">
    <property type="match status" value="1"/>
</dbReference>
<dbReference type="FunFam" id="3.50.30.30:FF:000005">
    <property type="entry name" value="subtilisin-like protease SBT1.5"/>
    <property type="match status" value="1"/>
</dbReference>